<dbReference type="InterPro" id="IPR016024">
    <property type="entry name" value="ARM-type_fold"/>
</dbReference>
<protein>
    <recommendedName>
        <fullName evidence="2">ribonuclease H</fullName>
        <ecNumber evidence="2">3.1.26.4</ecNumber>
    </recommendedName>
</protein>
<organism evidence="4 5">
    <name type="scientific">Hemibagrus guttatus</name>
    <dbReference type="NCBI Taxonomy" id="175788"/>
    <lineage>
        <taxon>Eukaryota</taxon>
        <taxon>Metazoa</taxon>
        <taxon>Chordata</taxon>
        <taxon>Craniata</taxon>
        <taxon>Vertebrata</taxon>
        <taxon>Euteleostomi</taxon>
        <taxon>Actinopterygii</taxon>
        <taxon>Neopterygii</taxon>
        <taxon>Teleostei</taxon>
        <taxon>Ostariophysi</taxon>
        <taxon>Siluriformes</taxon>
        <taxon>Bagridae</taxon>
        <taxon>Hemibagrus</taxon>
    </lineage>
</organism>
<dbReference type="GO" id="GO:0004672">
    <property type="term" value="F:protein kinase activity"/>
    <property type="evidence" value="ECO:0007669"/>
    <property type="project" value="InterPro"/>
</dbReference>
<dbReference type="SUPFAM" id="SSF48371">
    <property type="entry name" value="ARM repeat"/>
    <property type="match status" value="2"/>
</dbReference>
<dbReference type="InterPro" id="IPR011989">
    <property type="entry name" value="ARM-like"/>
</dbReference>
<dbReference type="GO" id="GO:0005524">
    <property type="term" value="F:ATP binding"/>
    <property type="evidence" value="ECO:0007669"/>
    <property type="project" value="InterPro"/>
</dbReference>
<comment type="similarity">
    <text evidence="1">Belongs to the beta type-B retroviral polymerase family. HERV class-II K(HML-2) pol subfamily.</text>
</comment>
<dbReference type="InterPro" id="IPR043128">
    <property type="entry name" value="Rev_trsase/Diguanyl_cyclase"/>
</dbReference>
<evidence type="ECO:0000256" key="1">
    <source>
        <dbReference type="ARBA" id="ARBA00010879"/>
    </source>
</evidence>
<evidence type="ECO:0000313" key="4">
    <source>
        <dbReference type="EMBL" id="KAK3551382.1"/>
    </source>
</evidence>
<dbReference type="EMBL" id="JAUCMX010000003">
    <property type="protein sequence ID" value="KAK3551382.1"/>
    <property type="molecule type" value="Genomic_DNA"/>
</dbReference>
<dbReference type="Proteomes" id="UP001274896">
    <property type="component" value="Unassembled WGS sequence"/>
</dbReference>
<dbReference type="InterPro" id="IPR056981">
    <property type="entry name" value="HEAT_ULK4_RUNKEL"/>
</dbReference>
<dbReference type="Gene3D" id="1.10.510.10">
    <property type="entry name" value="Transferase(Phosphotransferase) domain 1"/>
    <property type="match status" value="1"/>
</dbReference>
<feature type="domain" description="Protein kinase" evidence="3">
    <location>
        <begin position="4"/>
        <end position="280"/>
    </location>
</feature>
<dbReference type="PANTHER" id="PTHR46240">
    <property type="entry name" value="SER/THR PROTEIN KINASE ULK4"/>
    <property type="match status" value="1"/>
</dbReference>
<dbReference type="Pfam" id="PF00069">
    <property type="entry name" value="Pkinase"/>
    <property type="match status" value="1"/>
</dbReference>
<feature type="non-terminal residue" evidence="4">
    <location>
        <position position="1"/>
    </location>
</feature>
<dbReference type="Gene3D" id="1.25.10.10">
    <property type="entry name" value="Leucine-rich Repeat Variant"/>
    <property type="match status" value="2"/>
</dbReference>
<dbReference type="InterPro" id="IPR011009">
    <property type="entry name" value="Kinase-like_dom_sf"/>
</dbReference>
<gene>
    <name evidence="4" type="ORF">QTP70_016642</name>
</gene>
<dbReference type="InterPro" id="IPR045906">
    <property type="entry name" value="ULK4"/>
</dbReference>
<dbReference type="InterPro" id="IPR000719">
    <property type="entry name" value="Prot_kinase_dom"/>
</dbReference>
<dbReference type="SMART" id="SM00220">
    <property type="entry name" value="S_TKc"/>
    <property type="match status" value="1"/>
</dbReference>
<comment type="caution">
    <text evidence="4">The sequence shown here is derived from an EMBL/GenBank/DDBJ whole genome shotgun (WGS) entry which is preliminary data.</text>
</comment>
<dbReference type="Pfam" id="PF00078">
    <property type="entry name" value="RVT_1"/>
    <property type="match status" value="1"/>
</dbReference>
<dbReference type="SUPFAM" id="SSF56112">
    <property type="entry name" value="Protein kinase-like (PK-like)"/>
    <property type="match status" value="1"/>
</dbReference>
<evidence type="ECO:0000256" key="2">
    <source>
        <dbReference type="ARBA" id="ARBA00012180"/>
    </source>
</evidence>
<evidence type="ECO:0000313" key="5">
    <source>
        <dbReference type="Proteomes" id="UP001274896"/>
    </source>
</evidence>
<dbReference type="InterPro" id="IPR000477">
    <property type="entry name" value="RT_dom"/>
</dbReference>
<reference evidence="4" key="1">
    <citation type="submission" date="2023-06" db="EMBL/GenBank/DDBJ databases">
        <title>Male Hemibagrus guttatus genome.</title>
        <authorList>
            <person name="Bian C."/>
        </authorList>
    </citation>
    <scope>NUCLEOTIDE SEQUENCE</scope>
    <source>
        <strain evidence="4">Male_cb2023</strain>
        <tissue evidence="4">Muscle</tissue>
    </source>
</reference>
<name>A0AAE0RFM4_9TELE</name>
<dbReference type="EC" id="3.1.26.4" evidence="2"/>
<dbReference type="Gene3D" id="3.30.70.270">
    <property type="match status" value="1"/>
</dbReference>
<accession>A0AAE0RFM4</accession>
<dbReference type="CDD" id="cd14010">
    <property type="entry name" value="STKc_ULK4"/>
    <property type="match status" value="1"/>
</dbReference>
<sequence>MENFILYEEIGRGSRSVVYKGRRKGSIHFVAIICSEKSKRPELTNHVRLTHDLKHDNVVSFYEWYETSNHLWLVVELCTGGSLEAVISQDECLSDDVVREFAMDLLKGLKYIHDSGIVFSYFNPAKILLDGPGTLKYSNFCLAKAQGENLEEFFALVMSEEGGDNKECATPGQNIKNRTQGFPLYCAPEVLRGGSTSISSDLWGLGCILCQMFTGKPPFFSEAFSELVELILHEDPPPLVQKGHSCLQCSPDFQSLILGLLQKDPLKRLNWEQLMLHPFWKGAFSMDFSSRKDADENTSPSCSVQLESGLSETGAEAQTVATGPSNPHLSKSFTLDNVFEFRPKSVLDTDAQESIFLLSSRPTPRTSSAAKEIENREIKTQDSSALEDFQNDAGTCIKELLYTESDLTVTPIMDNPKILKTAPVRFDSKTLCISAYSVERLACLSNGEWSAFLQQVCAVLESVERAGSGATTTPRTKLNLLCYLCCVCGHRDTAIRFMHSQLFPVLIQQLRQAPNWDIKTKVMRVIGLLACHSTELREDVPVIEAVAMFTELLRENFRNSKLKQCLLPPLGELMYLIGTQEEKKEHPGGLWVVPAAAYTVLMRCLREGVRLLRCPRHSEIGYAGFKETKEEELVVNHMAAKIIENVCSKQSRCAQGFITAEVGPALWYLFTHSTLDALRVSAMSALCRITRHSTAAFQSVIDKVGLPSILSCLVSGISRVQQHMLTMFAAMLASGVHLHRLTQDRDFVVKIIRSLESPSAVIRAKAFLVLLQVLMNNREILLLCCNSRLVMYIERDTRKATPGKEQQSGNEYLSKCLALFIRHTVRELPAILDDILTALGSIVGRKHPSTAQTRQLKQSLPMTAVVLNLLSSQIFRPQVVNEEFLIKFGALLNHITSINCNETSLGSSVGPTASEELIRNTLSAVEAISQHPALLSRYHCTVVDAILPPLASLAFSKNVEWRIVSLRVLSDITLLLLSQEVMEEEEREKETWDLEGKSSNTRLLTLITEAMLPQYESLLQEPDPIPVYALKLLCSLTEHSKPINRQKLRQALGDQVVLPDDCETTAEVIRETGRKVLGVSSGRRKEDKETWWWNEEVQDSIQRKRLAKKKWDMYRTEENRQEYKELQRRVKREVSKAKQKAYDELYTRLDTREGQKDLYRLARQRDQDGKHVQQVRVIKDRDGRVLTSEESVQRRWKEYFETLMNEENEREKRVEGVNYVEQKVDKIRKDEVRKALKRMKSGKAVGPDDIPVEVWKCMGEEAVEFLTSLFNRVLEMMDQLSEEVRQESPWTMMFADDIVICSESREQVEQNLERWRFALDRRGMKVSRSKTEYMCVNEREGSGTVRLVRESRLLPAIFEVIAEHQNNILGGTMQNAIAILANLIGLKDTDFQLFYQQGLIELVCSVFMEAAALYVDKEERCVVKSCCALLLSLLDIIHCLLKHLSAVVRLALQTVCPFLKSDSDGDTEAAEELLLINKPLTDLNSLLIQMLPCGDAEVYEEASQCVSLLAQLYGGDAADHLTPEELLSLAHSLQIHTQPRQQRLLLRVLKRLMGTMDTAGWGTEGGQSLVQVLRKLARVNRSQPDTAVGSLAAEILKGVGYQDGTGTKSTSEASLPMHL</sequence>
<evidence type="ECO:0000259" key="3">
    <source>
        <dbReference type="PROSITE" id="PS50011"/>
    </source>
</evidence>
<proteinExistence type="inferred from homology"/>
<dbReference type="PROSITE" id="PS50011">
    <property type="entry name" value="PROTEIN_KINASE_DOM"/>
    <property type="match status" value="1"/>
</dbReference>
<dbReference type="Pfam" id="PF23606">
    <property type="entry name" value="HEAT_ULK4"/>
    <property type="match status" value="1"/>
</dbReference>
<dbReference type="PANTHER" id="PTHR46240:SF1">
    <property type="entry name" value="SERINE_THREONINE-PROTEIN KINASE ULK4"/>
    <property type="match status" value="1"/>
</dbReference>
<keyword evidence="5" id="KW-1185">Reference proteome</keyword>